<organism evidence="2">
    <name type="scientific">Solanum lycopersicum</name>
    <name type="common">Tomato</name>
    <name type="synonym">Lycopersicon esculentum</name>
    <dbReference type="NCBI Taxonomy" id="4081"/>
    <lineage>
        <taxon>Eukaryota</taxon>
        <taxon>Viridiplantae</taxon>
        <taxon>Streptophyta</taxon>
        <taxon>Embryophyta</taxon>
        <taxon>Tracheophyta</taxon>
        <taxon>Spermatophyta</taxon>
        <taxon>Magnoliopsida</taxon>
        <taxon>eudicotyledons</taxon>
        <taxon>Gunneridae</taxon>
        <taxon>Pentapetalae</taxon>
        <taxon>asterids</taxon>
        <taxon>lamiids</taxon>
        <taxon>Solanales</taxon>
        <taxon>Solanaceae</taxon>
        <taxon>Solanoideae</taxon>
        <taxon>Solaneae</taxon>
        <taxon>Solanum</taxon>
        <taxon>Solanum subgen. Lycopersicon</taxon>
    </lineage>
</organism>
<name>A0A3Q7EJ00_SOLLC</name>
<dbReference type="Gramene" id="Solyc01g087995.1.1">
    <property type="protein sequence ID" value="Solyc01g087995.1.1"/>
    <property type="gene ID" value="Solyc01g087995.1"/>
</dbReference>
<evidence type="ECO:0000313" key="3">
    <source>
        <dbReference type="Proteomes" id="UP000004994"/>
    </source>
</evidence>
<evidence type="ECO:0000313" key="2">
    <source>
        <dbReference type="EnsemblPlants" id="Solyc01g087995.1.1"/>
    </source>
</evidence>
<keyword evidence="3" id="KW-1185">Reference proteome</keyword>
<reference evidence="2" key="1">
    <citation type="journal article" date="2012" name="Nature">
        <title>The tomato genome sequence provides insights into fleshy fruit evolution.</title>
        <authorList>
            <consortium name="Tomato Genome Consortium"/>
        </authorList>
    </citation>
    <scope>NUCLEOTIDE SEQUENCE [LARGE SCALE GENOMIC DNA]</scope>
    <source>
        <strain evidence="2">cv. Heinz 1706</strain>
    </source>
</reference>
<feature type="compositionally biased region" description="Gly residues" evidence="1">
    <location>
        <begin position="1"/>
        <end position="11"/>
    </location>
</feature>
<feature type="region of interest" description="Disordered" evidence="1">
    <location>
        <begin position="1"/>
        <end position="29"/>
    </location>
</feature>
<sequence>MGDGRGGVGTGDDGRGSVQNFSARDGSQNKLLPNVLVVPGAKMNSLNKEDGFSNESTKKKVALFSRQSSHLLRSFV</sequence>
<dbReference type="EnsemblPlants" id="Solyc01g087995.1.1">
    <property type="protein sequence ID" value="Solyc01g087995.1.1"/>
    <property type="gene ID" value="Solyc01g087995.1"/>
</dbReference>
<dbReference type="AlphaFoldDB" id="A0A3Q7EJ00"/>
<reference evidence="2" key="2">
    <citation type="submission" date="2019-01" db="UniProtKB">
        <authorList>
            <consortium name="EnsemblPlants"/>
        </authorList>
    </citation>
    <scope>IDENTIFICATION</scope>
    <source>
        <strain evidence="2">cv. Heinz 1706</strain>
    </source>
</reference>
<protein>
    <submittedName>
        <fullName evidence="2">Uncharacterized protein</fullName>
    </submittedName>
</protein>
<dbReference type="InParanoid" id="A0A3Q7EJ00"/>
<proteinExistence type="predicted"/>
<feature type="compositionally biased region" description="Polar residues" evidence="1">
    <location>
        <begin position="17"/>
        <end position="29"/>
    </location>
</feature>
<evidence type="ECO:0000256" key="1">
    <source>
        <dbReference type="SAM" id="MobiDB-lite"/>
    </source>
</evidence>
<accession>A0A3Q7EJ00</accession>
<dbReference type="Proteomes" id="UP000004994">
    <property type="component" value="Chromosome 1"/>
</dbReference>